<evidence type="ECO:0000256" key="2">
    <source>
        <dbReference type="ARBA" id="ARBA00022643"/>
    </source>
</evidence>
<evidence type="ECO:0000313" key="4">
    <source>
        <dbReference type="EMBL" id="ATL67978.1"/>
    </source>
</evidence>
<dbReference type="InterPro" id="IPR004136">
    <property type="entry name" value="NMO"/>
</dbReference>
<dbReference type="AlphaFoldDB" id="A0A291RKZ7"/>
<dbReference type="GO" id="GO:0051213">
    <property type="term" value="F:dioxygenase activity"/>
    <property type="evidence" value="ECO:0007669"/>
    <property type="project" value="UniProtKB-KW"/>
</dbReference>
<keyword evidence="1" id="KW-0285">Flavoprotein</keyword>
<dbReference type="Proteomes" id="UP000221961">
    <property type="component" value="Chromosome"/>
</dbReference>
<dbReference type="KEGG" id="ntp:CRH09_19065"/>
<dbReference type="GO" id="GO:0018580">
    <property type="term" value="F:nitronate monooxygenase activity"/>
    <property type="evidence" value="ECO:0007669"/>
    <property type="project" value="InterPro"/>
</dbReference>
<dbReference type="PANTHER" id="PTHR32332:SF31">
    <property type="entry name" value="2-NITROPROPANE DIOXYGENASE FAMILY, PUTATIVE (AFU_ORTHOLOGUE AFUA_2G09850)-RELATED"/>
    <property type="match status" value="1"/>
</dbReference>
<dbReference type="Gene3D" id="3.20.20.70">
    <property type="entry name" value="Aldolase class I"/>
    <property type="match status" value="1"/>
</dbReference>
<evidence type="ECO:0000256" key="3">
    <source>
        <dbReference type="ARBA" id="ARBA00023002"/>
    </source>
</evidence>
<proteinExistence type="predicted"/>
<keyword evidence="3" id="KW-0560">Oxidoreductase</keyword>
<accession>A0A291RKZ7</accession>
<name>A0A291RKZ7_9NOCA</name>
<dbReference type="EMBL" id="CP023778">
    <property type="protein sequence ID" value="ATL67978.1"/>
    <property type="molecule type" value="Genomic_DNA"/>
</dbReference>
<dbReference type="SUPFAM" id="SSF51412">
    <property type="entry name" value="Inosine monophosphate dehydrogenase (IMPDH)"/>
    <property type="match status" value="1"/>
</dbReference>
<dbReference type="Pfam" id="PF03060">
    <property type="entry name" value="NMO"/>
    <property type="match status" value="1"/>
</dbReference>
<keyword evidence="4" id="KW-0223">Dioxygenase</keyword>
<evidence type="ECO:0000313" key="5">
    <source>
        <dbReference type="Proteomes" id="UP000221961"/>
    </source>
</evidence>
<evidence type="ECO:0000256" key="1">
    <source>
        <dbReference type="ARBA" id="ARBA00022630"/>
    </source>
</evidence>
<dbReference type="InterPro" id="IPR013785">
    <property type="entry name" value="Aldolase_TIM"/>
</dbReference>
<sequence length="326" mass="32217">MVEVSGDGFPVTAWSARLGLRLPVVNAPMGAVAGGRLAAAVTAAGGLGMIGMGSAGCAAALTRELDAMGAITPFGIGLVDWVLDAHPDLLDTALAAAPTLLSVSFGTDLSWAARAADAGILTATQVYSAVDARRAADAGIDVLVARGSEGGGHGDPRLPMRTLLEQVLAAVSVPVLAAGGITSAADVAAALAAGASGVWLGTRLAVCPESLLPPPDRAALLAAGDTVVTRAFDVALGLPWPARFPARVLRNDLTDRWDGHEDTLAADPAARAAAAAAIATGDPRSAPIDAGTGIGAITTAAPAATVLHELCRGAAQEFSRAGGGHG</sequence>
<dbReference type="CDD" id="cd04730">
    <property type="entry name" value="NPD_like"/>
    <property type="match status" value="1"/>
</dbReference>
<organism evidence="4 5">
    <name type="scientific">Nocardia terpenica</name>
    <dbReference type="NCBI Taxonomy" id="455432"/>
    <lineage>
        <taxon>Bacteria</taxon>
        <taxon>Bacillati</taxon>
        <taxon>Actinomycetota</taxon>
        <taxon>Actinomycetes</taxon>
        <taxon>Mycobacteriales</taxon>
        <taxon>Nocardiaceae</taxon>
        <taxon>Nocardia</taxon>
    </lineage>
</organism>
<protein>
    <submittedName>
        <fullName evidence="4">2-nitropropane dioxygenase</fullName>
    </submittedName>
</protein>
<dbReference type="GeneID" id="88359467"/>
<dbReference type="PANTHER" id="PTHR32332">
    <property type="entry name" value="2-NITROPROPANE DIOXYGENASE"/>
    <property type="match status" value="1"/>
</dbReference>
<gene>
    <name evidence="4" type="ORF">CRH09_19065</name>
</gene>
<keyword evidence="2" id="KW-0288">FMN</keyword>
<dbReference type="RefSeq" id="WP_098695082.1">
    <property type="nucleotide sequence ID" value="NZ_CP023778.1"/>
</dbReference>
<reference evidence="4 5" key="1">
    <citation type="submission" date="2017-10" db="EMBL/GenBank/DDBJ databases">
        <title>Comparative genomics between pathogenic Norcardia.</title>
        <authorList>
            <person name="Zeng L."/>
        </authorList>
    </citation>
    <scope>NUCLEOTIDE SEQUENCE [LARGE SCALE GENOMIC DNA]</scope>
    <source>
        <strain evidence="4 5">NC_YFY_NT001</strain>
    </source>
</reference>